<gene>
    <name evidence="6" type="ORF">HYH03_002638</name>
</gene>
<dbReference type="Pfam" id="PF03009">
    <property type="entry name" value="GDPD"/>
    <property type="match status" value="1"/>
</dbReference>
<keyword evidence="7" id="KW-1185">Reference proteome</keyword>
<evidence type="ECO:0000259" key="5">
    <source>
        <dbReference type="PROSITE" id="PS51704"/>
    </source>
</evidence>
<dbReference type="PANTHER" id="PTHR46211:SF14">
    <property type="entry name" value="GLYCEROPHOSPHODIESTER PHOSPHODIESTERASE"/>
    <property type="match status" value="1"/>
</dbReference>
<evidence type="ECO:0000256" key="1">
    <source>
        <dbReference type="ARBA" id="ARBA00012247"/>
    </source>
</evidence>
<evidence type="ECO:0000313" key="7">
    <source>
        <dbReference type="Proteomes" id="UP000612055"/>
    </source>
</evidence>
<feature type="domain" description="GP-PDE" evidence="5">
    <location>
        <begin position="4"/>
        <end position="136"/>
    </location>
</feature>
<accession>A0A835YEE3</accession>
<feature type="compositionally biased region" description="Low complexity" evidence="4">
    <location>
        <begin position="186"/>
        <end position="197"/>
    </location>
</feature>
<name>A0A835YEE3_9CHLO</name>
<dbReference type="GO" id="GO:0008889">
    <property type="term" value="F:glycerophosphodiester phosphodiesterase activity"/>
    <property type="evidence" value="ECO:0007669"/>
    <property type="project" value="UniProtKB-EC"/>
</dbReference>
<dbReference type="Gene3D" id="3.20.20.190">
    <property type="entry name" value="Phosphatidylinositol (PI) phosphodiesterase"/>
    <property type="match status" value="2"/>
</dbReference>
<protein>
    <recommendedName>
        <fullName evidence="1">glycerophosphodiester phosphodiesterase</fullName>
        <ecNumber evidence="1">3.1.4.46</ecNumber>
    </recommendedName>
</protein>
<sequence>MEGFTLIAHRGDSQNCPENTLPAFASAGEKGFPAFELDVQLTADGHVVVLHDEVLGRTTLTAEDCAAEGAGAGADPSASGRASGSGARRVAEATWAEVAALDAGSWFGPGFACTRVPLLSEVLCGFPGAHIHLELKSRQPGLPAAVAAELAACGWVRDGATAPASNRSRHTPHPAATVTPGGAGDAPGSAAGGAVQAPVPPGAAGPGEPGDGGAAAGAADRSVWPPGSRPHPALAAPGLTVTSFHLEQLRASVQLLPGVAHGWLIHEMTSQRIEEAVAAGLSQLCPRANALSPGDVRRAVAAGLSVRAWGVKDVQLLSRVVGCGCHGATVNGPAEAAQALLEPGAAALAAEEGSRAEAAALAAGANGGEG</sequence>
<reference evidence="6" key="1">
    <citation type="journal article" date="2020" name="bioRxiv">
        <title>Comparative genomics of Chlamydomonas.</title>
        <authorList>
            <person name="Craig R.J."/>
            <person name="Hasan A.R."/>
            <person name="Ness R.W."/>
            <person name="Keightley P.D."/>
        </authorList>
    </citation>
    <scope>NUCLEOTIDE SEQUENCE</scope>
    <source>
        <strain evidence="6">CCAP 11/70</strain>
    </source>
</reference>
<dbReference type="Proteomes" id="UP000612055">
    <property type="component" value="Unassembled WGS sequence"/>
</dbReference>
<comment type="caution">
    <text evidence="6">The sequence shown here is derived from an EMBL/GenBank/DDBJ whole genome shotgun (WGS) entry which is preliminary data.</text>
</comment>
<evidence type="ECO:0000256" key="3">
    <source>
        <dbReference type="ARBA" id="ARBA00047512"/>
    </source>
</evidence>
<dbReference type="SUPFAM" id="SSF51695">
    <property type="entry name" value="PLC-like phosphodiesterases"/>
    <property type="match status" value="2"/>
</dbReference>
<dbReference type="EC" id="3.1.4.46" evidence="1"/>
<keyword evidence="2" id="KW-0319">Glycerol metabolism</keyword>
<dbReference type="EMBL" id="JAEHOE010000006">
    <property type="protein sequence ID" value="KAG2499703.1"/>
    <property type="molecule type" value="Genomic_DNA"/>
</dbReference>
<dbReference type="PANTHER" id="PTHR46211">
    <property type="entry name" value="GLYCEROPHOSPHORYL DIESTER PHOSPHODIESTERASE"/>
    <property type="match status" value="1"/>
</dbReference>
<evidence type="ECO:0000256" key="4">
    <source>
        <dbReference type="SAM" id="MobiDB-lite"/>
    </source>
</evidence>
<feature type="region of interest" description="Disordered" evidence="4">
    <location>
        <begin position="162"/>
        <end position="231"/>
    </location>
</feature>
<dbReference type="GO" id="GO:0006071">
    <property type="term" value="P:glycerol metabolic process"/>
    <property type="evidence" value="ECO:0007669"/>
    <property type="project" value="UniProtKB-KW"/>
</dbReference>
<comment type="catalytic activity">
    <reaction evidence="3">
        <text>a sn-glycero-3-phosphodiester + H2O = an alcohol + sn-glycerol 3-phosphate + H(+)</text>
        <dbReference type="Rhea" id="RHEA:12969"/>
        <dbReference type="ChEBI" id="CHEBI:15377"/>
        <dbReference type="ChEBI" id="CHEBI:15378"/>
        <dbReference type="ChEBI" id="CHEBI:30879"/>
        <dbReference type="ChEBI" id="CHEBI:57597"/>
        <dbReference type="ChEBI" id="CHEBI:83408"/>
        <dbReference type="EC" id="3.1.4.46"/>
    </reaction>
</comment>
<dbReference type="InterPro" id="IPR017946">
    <property type="entry name" value="PLC-like_Pdiesterase_TIM-brl"/>
</dbReference>
<evidence type="ECO:0000256" key="2">
    <source>
        <dbReference type="ARBA" id="ARBA00022798"/>
    </source>
</evidence>
<dbReference type="OrthoDB" id="1058301at2759"/>
<proteinExistence type="predicted"/>
<dbReference type="PROSITE" id="PS51704">
    <property type="entry name" value="GP_PDE"/>
    <property type="match status" value="1"/>
</dbReference>
<organism evidence="6 7">
    <name type="scientific">Edaphochlamys debaryana</name>
    <dbReference type="NCBI Taxonomy" id="47281"/>
    <lineage>
        <taxon>Eukaryota</taxon>
        <taxon>Viridiplantae</taxon>
        <taxon>Chlorophyta</taxon>
        <taxon>core chlorophytes</taxon>
        <taxon>Chlorophyceae</taxon>
        <taxon>CS clade</taxon>
        <taxon>Chlamydomonadales</taxon>
        <taxon>Chlamydomonadales incertae sedis</taxon>
        <taxon>Edaphochlamys</taxon>
    </lineage>
</organism>
<dbReference type="AlphaFoldDB" id="A0A835YEE3"/>
<dbReference type="InterPro" id="IPR030395">
    <property type="entry name" value="GP_PDE_dom"/>
</dbReference>
<feature type="compositionally biased region" description="Gly residues" evidence="4">
    <location>
        <begin position="204"/>
        <end position="215"/>
    </location>
</feature>
<dbReference type="GO" id="GO:0006629">
    <property type="term" value="P:lipid metabolic process"/>
    <property type="evidence" value="ECO:0007669"/>
    <property type="project" value="InterPro"/>
</dbReference>
<evidence type="ECO:0000313" key="6">
    <source>
        <dbReference type="EMBL" id="KAG2499703.1"/>
    </source>
</evidence>